<feature type="compositionally biased region" description="Basic and acidic residues" evidence="12">
    <location>
        <begin position="753"/>
        <end position="764"/>
    </location>
</feature>
<feature type="region of interest" description="Disordered" evidence="12">
    <location>
        <begin position="385"/>
        <end position="426"/>
    </location>
</feature>
<feature type="region of interest" description="Disordered" evidence="12">
    <location>
        <begin position="625"/>
        <end position="784"/>
    </location>
</feature>
<feature type="repeat" description="ANK" evidence="10">
    <location>
        <begin position="267"/>
        <end position="299"/>
    </location>
</feature>
<dbReference type="GO" id="GO:0048812">
    <property type="term" value="P:neuron projection morphogenesis"/>
    <property type="evidence" value="ECO:0000318"/>
    <property type="project" value="GO_Central"/>
</dbReference>
<dbReference type="CDD" id="cd21945">
    <property type="entry name" value="IPD_PPP1R12C"/>
    <property type="match status" value="1"/>
</dbReference>
<feature type="repeat" description="ANK" evidence="10">
    <location>
        <begin position="108"/>
        <end position="140"/>
    </location>
</feature>
<feature type="compositionally biased region" description="Basic and acidic residues" evidence="12">
    <location>
        <begin position="362"/>
        <end position="373"/>
    </location>
</feature>
<evidence type="ECO:0000256" key="10">
    <source>
        <dbReference type="PROSITE-ProRule" id="PRU00023"/>
    </source>
</evidence>
<feature type="coiled-coil region" evidence="11">
    <location>
        <begin position="309"/>
        <end position="336"/>
    </location>
</feature>
<evidence type="ECO:0000256" key="7">
    <source>
        <dbReference type="ARBA" id="ARBA00059024"/>
    </source>
</evidence>
<dbReference type="CTD" id="108697741"/>
<comment type="subcellular location">
    <subcellularLocation>
        <location evidence="1">Cytoplasm</location>
        <location evidence="1">Cytoskeleton</location>
    </subcellularLocation>
</comment>
<feature type="repeat" description="ANK" evidence="10">
    <location>
        <begin position="234"/>
        <end position="266"/>
    </location>
</feature>
<accession>A0A8J1LFL4</accession>
<proteinExistence type="predicted"/>
<keyword evidence="11" id="KW-0175">Coiled coil</keyword>
<dbReference type="InterPro" id="IPR031775">
    <property type="entry name" value="PRKG1_interact"/>
</dbReference>
<dbReference type="GO" id="GO:0005856">
    <property type="term" value="C:cytoskeleton"/>
    <property type="evidence" value="ECO:0007669"/>
    <property type="project" value="UniProtKB-SubCell"/>
</dbReference>
<evidence type="ECO:0000256" key="1">
    <source>
        <dbReference type="ARBA" id="ARBA00004245"/>
    </source>
</evidence>
<dbReference type="InterPro" id="IPR017401">
    <property type="entry name" value="MYPT1/MYPT2/Mbs85"/>
</dbReference>
<evidence type="ECO:0000256" key="12">
    <source>
        <dbReference type="SAM" id="MobiDB-lite"/>
    </source>
</evidence>
<reference evidence="15" key="1">
    <citation type="submission" date="2025-08" db="UniProtKB">
        <authorList>
            <consortium name="RefSeq"/>
        </authorList>
    </citation>
    <scope>IDENTIFICATION</scope>
    <source>
        <strain evidence="15">J_2021</strain>
        <tissue evidence="15">Erythrocytes</tissue>
    </source>
</reference>
<dbReference type="PROSITE" id="PS50088">
    <property type="entry name" value="ANK_REPEAT"/>
    <property type="match status" value="4"/>
</dbReference>
<feature type="compositionally biased region" description="Low complexity" evidence="12">
    <location>
        <begin position="1"/>
        <end position="10"/>
    </location>
</feature>
<dbReference type="OrthoDB" id="19014at2759"/>
<keyword evidence="5 10" id="KW-0040">ANK repeat</keyword>
<feature type="region of interest" description="Disordered" evidence="12">
    <location>
        <begin position="822"/>
        <end position="843"/>
    </location>
</feature>
<feature type="compositionally biased region" description="Polar residues" evidence="12">
    <location>
        <begin position="417"/>
        <end position="426"/>
    </location>
</feature>
<comment type="subunit">
    <text evidence="8">PP1 comprises a catalytic subunit, PPP1CA, PPP1CB or PPP1CC, and one or several targeting or regulatory subunits. PPP1R12B mediates binding to myosin. Isoform 3 and isoform 4 bind PPP1R12A, but not isoform 1 of PPP1R12B itself. Binds IL16.</text>
</comment>
<dbReference type="PANTHER" id="PTHR24179">
    <property type="entry name" value="PROTEIN PHOSPHATASE 1 REGULATORY SUBUNIT 12"/>
    <property type="match status" value="1"/>
</dbReference>
<protein>
    <recommendedName>
        <fullName evidence="9">Protein phosphatase 1 regulatory subunit</fullName>
    </recommendedName>
</protein>
<dbReference type="GO" id="GO:0005737">
    <property type="term" value="C:cytoplasm"/>
    <property type="evidence" value="ECO:0000318"/>
    <property type="project" value="GO_Central"/>
</dbReference>
<feature type="compositionally biased region" description="Low complexity" evidence="12">
    <location>
        <begin position="626"/>
        <end position="648"/>
    </location>
</feature>
<evidence type="ECO:0000256" key="11">
    <source>
        <dbReference type="SAM" id="Coils"/>
    </source>
</evidence>
<dbReference type="SMART" id="SM00248">
    <property type="entry name" value="ANK"/>
    <property type="match status" value="5"/>
</dbReference>
<dbReference type="PIRSF" id="PIRSF038141">
    <property type="entry name" value="PP1_12ABC_vert"/>
    <property type="match status" value="1"/>
</dbReference>
<dbReference type="GO" id="GO:0019901">
    <property type="term" value="F:protein kinase binding"/>
    <property type="evidence" value="ECO:0007669"/>
    <property type="project" value="InterPro"/>
</dbReference>
<feature type="compositionally biased region" description="Basic and acidic residues" evidence="12">
    <location>
        <begin position="57"/>
        <end position="66"/>
    </location>
</feature>
<evidence type="ECO:0000259" key="13">
    <source>
        <dbReference type="Pfam" id="PF15898"/>
    </source>
</evidence>
<dbReference type="InterPro" id="IPR002110">
    <property type="entry name" value="Ankyrin_rpt"/>
</dbReference>
<evidence type="ECO:0000256" key="8">
    <source>
        <dbReference type="ARBA" id="ARBA00065548"/>
    </source>
</evidence>
<keyword evidence="6" id="KW-0206">Cytoskeleton</keyword>
<dbReference type="GO" id="GO:0004857">
    <property type="term" value="F:enzyme inhibitor activity"/>
    <property type="evidence" value="ECO:0000318"/>
    <property type="project" value="GO_Central"/>
</dbReference>
<dbReference type="GO" id="GO:0017020">
    <property type="term" value="F:myosin phosphatase regulator activity"/>
    <property type="evidence" value="ECO:0000318"/>
    <property type="project" value="GO_Central"/>
</dbReference>
<comment type="subunit">
    <text evidence="9">PP1 comprises a catalytic subunit, and one or several targeting or regulatory subunits.</text>
</comment>
<dbReference type="InterPro" id="IPR036770">
    <property type="entry name" value="Ankyrin_rpt-contain_sf"/>
</dbReference>
<dbReference type="Gene3D" id="6.10.140.390">
    <property type="match status" value="1"/>
</dbReference>
<feature type="domain" description="cGMP-dependent protein kinase interacting" evidence="13">
    <location>
        <begin position="848"/>
        <end position="948"/>
    </location>
</feature>
<evidence type="ECO:0000256" key="9">
    <source>
        <dbReference type="PIRNR" id="PIRNR038141"/>
    </source>
</evidence>
<evidence type="ECO:0000256" key="4">
    <source>
        <dbReference type="ARBA" id="ARBA00022737"/>
    </source>
</evidence>
<evidence type="ECO:0000256" key="6">
    <source>
        <dbReference type="ARBA" id="ARBA00023212"/>
    </source>
</evidence>
<feature type="repeat" description="ANK" evidence="10">
    <location>
        <begin position="141"/>
        <end position="173"/>
    </location>
</feature>
<feature type="compositionally biased region" description="Polar residues" evidence="12">
    <location>
        <begin position="829"/>
        <end position="839"/>
    </location>
</feature>
<dbReference type="Gene3D" id="6.10.250.1820">
    <property type="match status" value="1"/>
</dbReference>
<dbReference type="GeneID" id="108697741"/>
<sequence>MAEGAAAAAQAKERRKEQLRQWARSCTNQEPAEPRWQRRRRRRRRLGDCQEEEDEGDRGSQGEGDGRAVRFERASEFLATCAAGDLLEADEMLSGDSGKEVIDSTNTDGISALHQACIDENLEVVEFLVNHGANVNQADNEGWTPLHVAASCGYMEIAEYLLKHSANIAAVNSDGDVPLDIAEDDCMENLLRAEIAKGGVDIEAAKREEEEVMLRDARQWLNAGKIEDIRHSKTGASALHVAAAKGYIEVMRLLLQANYDPNSRDKDGWTPLHAAAHWGVEEACRLLVEHFCDMNALNTVGQKPCDVADEDVLSLLEELQKKQEDLRNEKEANLKRAVIDTNMEQHPSYTNKHRRSSVCRMSSKEKISVQDQSKERKTLGTICVGEEETISSSEEETASEHGSKTQVNENGLLPDAHNSTASSASSVQKPLLTFVTPILPLAGPAGPSMWRQTLRKTGIILVPQRGQKAAFTGSPSSVSEKSELSLSNLRAGLRKTGSYGVLQDAKLADSSIKDLGIKRSASSPRLDTQKRHDAWEILHKWNQKLKESGASSVVQAENKTGCMLASCREGKPSGHLNKEPLLARVQPTPSRWIFSPPESLQDCKKEDSEGGLQMKLDMVPTTQLHTNTSSSMDATSSTSSSSTCVSPESQDKRRSYQAPVRDEESESQRKARSRLMRQSRRSTQGVTLTDLKEAEKTMGKSVDTPPTETDIKAEDRGEKEQSLEGSDITRRLGLPSTEQNMSASPLNTGNSPSKKELESTSKEEMEAESQNHLTARDRRKWRKDQRLGLGTNSYTGMENEEAESVNHNETAGYGVNESWSSLLPHRTGSHTFQRHSNNYSSKEESEKDYKRLYENLFADNETLKDQLQETELKLTQIRLELERVTQRQERSAERPALLELERFERRALERKVAELEEELKVLSDLKADNQRLKDENAALIRVISKLSK</sequence>
<dbReference type="InterPro" id="IPR051226">
    <property type="entry name" value="PP1_Regulatory_Subunit"/>
</dbReference>
<gene>
    <name evidence="15" type="primary">LOC108697741</name>
</gene>
<dbReference type="Proteomes" id="UP000186698">
    <property type="component" value="Chromosome 7S"/>
</dbReference>
<feature type="compositionally biased region" description="Basic and acidic residues" evidence="12">
    <location>
        <begin position="709"/>
        <end position="730"/>
    </location>
</feature>
<dbReference type="AlphaFoldDB" id="A0A8J1LFL4"/>
<dbReference type="FunFam" id="1.25.40.20:FF:000004">
    <property type="entry name" value="Phosphatase 1 regulatory subunit 12A"/>
    <property type="match status" value="1"/>
</dbReference>
<keyword evidence="3" id="KW-0597">Phosphoprotein</keyword>
<feature type="compositionally biased region" description="Basic and acidic residues" evidence="12">
    <location>
        <begin position="649"/>
        <end position="669"/>
    </location>
</feature>
<dbReference type="PROSITE" id="PS50297">
    <property type="entry name" value="ANK_REP_REGION"/>
    <property type="match status" value="4"/>
</dbReference>
<dbReference type="PANTHER" id="PTHR24179:SF27">
    <property type="entry name" value="PROTEIN PHOSPHATASE 1 REGULATORY SUBUNIT 12C"/>
    <property type="match status" value="1"/>
</dbReference>
<feature type="region of interest" description="Disordered" evidence="12">
    <location>
        <begin position="345"/>
        <end position="373"/>
    </location>
</feature>
<evidence type="ECO:0000256" key="2">
    <source>
        <dbReference type="ARBA" id="ARBA00022490"/>
    </source>
</evidence>
<feature type="compositionally biased region" description="Acidic residues" evidence="12">
    <location>
        <begin position="385"/>
        <end position="397"/>
    </location>
</feature>
<feature type="compositionally biased region" description="Basic residues" evidence="12">
    <location>
        <begin position="670"/>
        <end position="680"/>
    </location>
</feature>
<dbReference type="RefSeq" id="XP_041427480.1">
    <property type="nucleotide sequence ID" value="XM_041571546.1"/>
</dbReference>
<feature type="compositionally biased region" description="Polar residues" evidence="12">
    <location>
        <begin position="736"/>
        <end position="750"/>
    </location>
</feature>
<keyword evidence="4" id="KW-0677">Repeat</keyword>
<feature type="coiled-coil region" evidence="11">
    <location>
        <begin position="853"/>
        <end position="942"/>
    </location>
</feature>
<dbReference type="Pfam" id="PF15898">
    <property type="entry name" value="PRKG1_interact"/>
    <property type="match status" value="1"/>
</dbReference>
<dbReference type="GO" id="GO:0007165">
    <property type="term" value="P:signal transduction"/>
    <property type="evidence" value="ECO:0007669"/>
    <property type="project" value="InterPro"/>
</dbReference>
<feature type="region of interest" description="Disordered" evidence="12">
    <location>
        <begin position="587"/>
        <end position="607"/>
    </location>
</feature>
<dbReference type="FunFam" id="1.25.40.20:FF:000007">
    <property type="entry name" value="Phosphatase 1 regulatory subunit 12A"/>
    <property type="match status" value="1"/>
</dbReference>
<evidence type="ECO:0000313" key="14">
    <source>
        <dbReference type="Proteomes" id="UP000186698"/>
    </source>
</evidence>
<dbReference type="Gene3D" id="1.25.40.20">
    <property type="entry name" value="Ankyrin repeat-containing domain"/>
    <property type="match status" value="2"/>
</dbReference>
<name>A0A8J1LFL4_XENLA</name>
<evidence type="ECO:0000256" key="3">
    <source>
        <dbReference type="ARBA" id="ARBA00022553"/>
    </source>
</evidence>
<keyword evidence="2 9" id="KW-0963">Cytoplasm</keyword>
<feature type="region of interest" description="Disordered" evidence="12">
    <location>
        <begin position="1"/>
        <end position="66"/>
    </location>
</feature>
<comment type="function">
    <text evidence="7">Regulates myosin phosphatase activity. Augments Ca(2+) sensitivity of the contractile apparatus.</text>
</comment>
<dbReference type="Pfam" id="PF12796">
    <property type="entry name" value="Ank_2"/>
    <property type="match status" value="2"/>
</dbReference>
<dbReference type="SUPFAM" id="SSF48403">
    <property type="entry name" value="Ankyrin repeat"/>
    <property type="match status" value="1"/>
</dbReference>
<evidence type="ECO:0000313" key="15">
    <source>
        <dbReference type="RefSeq" id="XP_041427480.1"/>
    </source>
</evidence>
<evidence type="ECO:0000256" key="5">
    <source>
        <dbReference type="ARBA" id="ARBA00023043"/>
    </source>
</evidence>
<keyword evidence="14" id="KW-1185">Reference proteome</keyword>
<organism evidence="14 15">
    <name type="scientific">Xenopus laevis</name>
    <name type="common">African clawed frog</name>
    <dbReference type="NCBI Taxonomy" id="8355"/>
    <lineage>
        <taxon>Eukaryota</taxon>
        <taxon>Metazoa</taxon>
        <taxon>Chordata</taxon>
        <taxon>Craniata</taxon>
        <taxon>Vertebrata</taxon>
        <taxon>Euteleostomi</taxon>
        <taxon>Amphibia</taxon>
        <taxon>Batrachia</taxon>
        <taxon>Anura</taxon>
        <taxon>Pipoidea</taxon>
        <taxon>Pipidae</taxon>
        <taxon>Xenopodinae</taxon>
        <taxon>Xenopus</taxon>
        <taxon>Xenopus</taxon>
    </lineage>
</organism>